<dbReference type="AlphaFoldDB" id="A0A1V6UCP5"/>
<evidence type="ECO:0000313" key="7">
    <source>
        <dbReference type="Proteomes" id="UP000191500"/>
    </source>
</evidence>
<protein>
    <recommendedName>
        <fullName evidence="5">Protein kinase domain-containing protein</fullName>
    </recommendedName>
</protein>
<sequence length="827" mass="92106">MNENVATSMSDISAEPSIASLESMNDVRPQASRVGSTASYDSSQRHRRRNPRARRPVKETLDARSSYYTSQDDGTAEHRINQYVIKQEIGRGSFGAVHLAADQFGNEYAVKEFSKSRLRKRAQSHLLRRPRGPIRPGADFNSPLHRHPSGDDNETAKNPLYLIKEEIAIMKKLNHNNLVSLIEVLDDPSEDSLYMVMEMCKKGVVMKVGLEERADPYDDEQCRCWFRDLILGIEYLHSQGIVHRDIKPDNCLVTNDDMLKVVDFGVSEMFEKDSDMFTAKSAGSPAFLPPELCVVKHGDVSGKATDIWSMGVTLYCLRYGKLPFEKQSIFELYDSIRGDPLVYEDESDESFKDLIGRILEKDPEKRIDMFGLREHPWVTKNGTDPLLSFEENTSQLIELPTEEEMNSAITTNMGHLMTVMKAVKKFKRLTDPTKPQSPIQSMFGKSILGGDNDAYFVEPPMEMDPDEPFPAVGAAPQTHDAHGMGADTRKVIGRRPFAGFRDNSGGFGSSDSASFSSRPEHSPSSSKRPSGVFEPERKDSGSIRNGEFTAQPDTGNEALSHSQWASPHIPLSRASSGTKRSLEGTRGHARDPLEEEFPYLFIGPSTYNGSSHQEPDMEISDEPASIFQEPEHSMDQSDQMEDDEPVQFVSESPGAADFNIYETAYRKELERIKYSLNNRDTGPKVYLTRLIEKNSVEVMKLAKEKELDLQIGDQVTLSSISRAPSGFGSVVSAMRSQMLQKRQAEGLGEHGSDGDSGHASKDKDYSQNHNPHPHPPKRLSVSSQSIPEPEPSSLEATGVSSTERSGDSKAQLQRILDRVRGKSGSAE</sequence>
<feature type="binding site" evidence="3">
    <location>
        <position position="111"/>
    </location>
    <ligand>
        <name>ATP</name>
        <dbReference type="ChEBI" id="CHEBI:30616"/>
    </ligand>
</feature>
<dbReference type="CDD" id="cd14008">
    <property type="entry name" value="STKc_LKB1_CaMKK"/>
    <property type="match status" value="1"/>
</dbReference>
<feature type="compositionally biased region" description="Low complexity" evidence="4">
    <location>
        <begin position="780"/>
        <end position="795"/>
    </location>
</feature>
<keyword evidence="2 3" id="KW-0067">ATP-binding</keyword>
<dbReference type="EMBL" id="MDDG01000012">
    <property type="protein sequence ID" value="OQE36246.1"/>
    <property type="molecule type" value="Genomic_DNA"/>
</dbReference>
<feature type="compositionally biased region" description="Basic and acidic residues" evidence="4">
    <location>
        <begin position="580"/>
        <end position="592"/>
    </location>
</feature>
<dbReference type="Gene3D" id="1.10.510.10">
    <property type="entry name" value="Transferase(Phosphotransferase) domain 1"/>
    <property type="match status" value="1"/>
</dbReference>
<feature type="compositionally biased region" description="Polar residues" evidence="4">
    <location>
        <begin position="33"/>
        <end position="42"/>
    </location>
</feature>
<reference evidence="7" key="1">
    <citation type="journal article" date="2017" name="Nat. Microbiol.">
        <title>Global analysis of biosynthetic gene clusters reveals vast potential of secondary metabolite production in Penicillium species.</title>
        <authorList>
            <person name="Nielsen J.C."/>
            <person name="Grijseels S."/>
            <person name="Prigent S."/>
            <person name="Ji B."/>
            <person name="Dainat J."/>
            <person name="Nielsen K.F."/>
            <person name="Frisvad J.C."/>
            <person name="Workman M."/>
            <person name="Nielsen J."/>
        </authorList>
    </citation>
    <scope>NUCLEOTIDE SEQUENCE [LARGE SCALE GENOMIC DNA]</scope>
    <source>
        <strain evidence="7">IBT 31321</strain>
    </source>
</reference>
<feature type="region of interest" description="Disordered" evidence="4">
    <location>
        <begin position="496"/>
        <end position="643"/>
    </location>
</feature>
<dbReference type="PROSITE" id="PS50011">
    <property type="entry name" value="PROTEIN_KINASE_DOM"/>
    <property type="match status" value="1"/>
</dbReference>
<evidence type="ECO:0000256" key="2">
    <source>
        <dbReference type="ARBA" id="ARBA00022840"/>
    </source>
</evidence>
<feature type="domain" description="Protein kinase" evidence="5">
    <location>
        <begin position="83"/>
        <end position="378"/>
    </location>
</feature>
<dbReference type="STRING" id="36646.A0A1V6UCP5"/>
<keyword evidence="7" id="KW-1185">Reference proteome</keyword>
<dbReference type="InterPro" id="IPR017441">
    <property type="entry name" value="Protein_kinase_ATP_BS"/>
</dbReference>
<dbReference type="SMART" id="SM00220">
    <property type="entry name" value="S_TKc"/>
    <property type="match status" value="1"/>
</dbReference>
<dbReference type="GO" id="GO:0005524">
    <property type="term" value="F:ATP binding"/>
    <property type="evidence" value="ECO:0007669"/>
    <property type="project" value="UniProtKB-UniRule"/>
</dbReference>
<dbReference type="Gene3D" id="3.30.200.20">
    <property type="entry name" value="Phosphorylase Kinase, domain 1"/>
    <property type="match status" value="1"/>
</dbReference>
<keyword evidence="1 3" id="KW-0547">Nucleotide-binding</keyword>
<dbReference type="GO" id="GO:0005516">
    <property type="term" value="F:calmodulin binding"/>
    <property type="evidence" value="ECO:0007669"/>
    <property type="project" value="TreeGrafter"/>
</dbReference>
<dbReference type="SUPFAM" id="SSF56112">
    <property type="entry name" value="Protein kinase-like (PK-like)"/>
    <property type="match status" value="1"/>
</dbReference>
<dbReference type="InterPro" id="IPR008271">
    <property type="entry name" value="Ser/Thr_kinase_AS"/>
</dbReference>
<dbReference type="PROSITE" id="PS00108">
    <property type="entry name" value="PROTEIN_KINASE_ST"/>
    <property type="match status" value="1"/>
</dbReference>
<evidence type="ECO:0000259" key="5">
    <source>
        <dbReference type="PROSITE" id="PS50011"/>
    </source>
</evidence>
<feature type="compositionally biased region" description="Low complexity" evidence="4">
    <location>
        <begin position="499"/>
        <end position="530"/>
    </location>
</feature>
<comment type="caution">
    <text evidence="6">The sequence shown here is derived from an EMBL/GenBank/DDBJ whole genome shotgun (WGS) entry which is preliminary data.</text>
</comment>
<dbReference type="InterPro" id="IPR000719">
    <property type="entry name" value="Prot_kinase_dom"/>
</dbReference>
<dbReference type="FunFam" id="1.10.510.10:FF:000995">
    <property type="entry name" value="BcCMK3, calcium/calmodulin-dependent protein kinase"/>
    <property type="match status" value="1"/>
</dbReference>
<evidence type="ECO:0000256" key="4">
    <source>
        <dbReference type="SAM" id="MobiDB-lite"/>
    </source>
</evidence>
<gene>
    <name evidence="6" type="ORF">PENCOP_c012G02036</name>
</gene>
<feature type="region of interest" description="Disordered" evidence="4">
    <location>
        <begin position="738"/>
        <end position="827"/>
    </location>
</feature>
<evidence type="ECO:0000256" key="1">
    <source>
        <dbReference type="ARBA" id="ARBA00022741"/>
    </source>
</evidence>
<dbReference type="PROSITE" id="PS00107">
    <property type="entry name" value="PROTEIN_KINASE_ATP"/>
    <property type="match status" value="1"/>
</dbReference>
<proteinExistence type="predicted"/>
<evidence type="ECO:0000313" key="6">
    <source>
        <dbReference type="EMBL" id="OQE36246.1"/>
    </source>
</evidence>
<dbReference type="GO" id="GO:0004683">
    <property type="term" value="F:calcium/calmodulin-dependent protein kinase activity"/>
    <property type="evidence" value="ECO:0007669"/>
    <property type="project" value="TreeGrafter"/>
</dbReference>
<dbReference type="InterPro" id="IPR011009">
    <property type="entry name" value="Kinase-like_dom_sf"/>
</dbReference>
<organism evidence="6 7">
    <name type="scientific">Penicillium coprophilum</name>
    <dbReference type="NCBI Taxonomy" id="36646"/>
    <lineage>
        <taxon>Eukaryota</taxon>
        <taxon>Fungi</taxon>
        <taxon>Dikarya</taxon>
        <taxon>Ascomycota</taxon>
        <taxon>Pezizomycotina</taxon>
        <taxon>Eurotiomycetes</taxon>
        <taxon>Eurotiomycetidae</taxon>
        <taxon>Eurotiales</taxon>
        <taxon>Aspergillaceae</taxon>
        <taxon>Penicillium</taxon>
    </lineage>
</organism>
<dbReference type="PANTHER" id="PTHR24346:SF77">
    <property type="entry name" value="SERINE THREONINE PROTEIN KINASE"/>
    <property type="match status" value="1"/>
</dbReference>
<dbReference type="Pfam" id="PF00069">
    <property type="entry name" value="Pkinase"/>
    <property type="match status" value="1"/>
</dbReference>
<dbReference type="GO" id="GO:0035556">
    <property type="term" value="P:intracellular signal transduction"/>
    <property type="evidence" value="ECO:0007669"/>
    <property type="project" value="TreeGrafter"/>
</dbReference>
<dbReference type="Proteomes" id="UP000191500">
    <property type="component" value="Unassembled WGS sequence"/>
</dbReference>
<accession>A0A1V6UCP5</accession>
<feature type="compositionally biased region" description="Polar residues" evidence="4">
    <location>
        <begin position="551"/>
        <end position="565"/>
    </location>
</feature>
<dbReference type="FunFam" id="3.30.200.20:FF:000447">
    <property type="entry name" value="Calcium/calmodulin dependent protein kinase"/>
    <property type="match status" value="1"/>
</dbReference>
<feature type="region of interest" description="Disordered" evidence="4">
    <location>
        <begin position="1"/>
        <end position="74"/>
    </location>
</feature>
<dbReference type="GO" id="GO:0005737">
    <property type="term" value="C:cytoplasm"/>
    <property type="evidence" value="ECO:0007669"/>
    <property type="project" value="TreeGrafter"/>
</dbReference>
<feature type="compositionally biased region" description="Basic and acidic residues" evidence="4">
    <location>
        <begin position="742"/>
        <end position="766"/>
    </location>
</feature>
<feature type="compositionally biased region" description="Polar residues" evidence="4">
    <location>
        <begin position="798"/>
        <end position="811"/>
    </location>
</feature>
<dbReference type="PANTHER" id="PTHR24346">
    <property type="entry name" value="MAP/MICROTUBULE AFFINITY-REGULATING KINASE"/>
    <property type="match status" value="1"/>
</dbReference>
<feature type="compositionally biased region" description="Polar residues" evidence="4">
    <location>
        <begin position="1"/>
        <end position="11"/>
    </location>
</feature>
<feature type="compositionally biased region" description="Basic residues" evidence="4">
    <location>
        <begin position="45"/>
        <end position="55"/>
    </location>
</feature>
<evidence type="ECO:0000256" key="3">
    <source>
        <dbReference type="PROSITE-ProRule" id="PRU10141"/>
    </source>
</evidence>
<feature type="region of interest" description="Disordered" evidence="4">
    <location>
        <begin position="129"/>
        <end position="156"/>
    </location>
</feature>
<name>A0A1V6UCP5_9EURO</name>